<protein>
    <recommendedName>
        <fullName evidence="4">Lipoprotein</fullName>
    </recommendedName>
</protein>
<evidence type="ECO:0000313" key="2">
    <source>
        <dbReference type="EMBL" id="EML1470382.1"/>
    </source>
</evidence>
<evidence type="ECO:0000313" key="3">
    <source>
        <dbReference type="EMBL" id="MDQ2307573.1"/>
    </source>
</evidence>
<dbReference type="AlphaFoldDB" id="A0AAI9DIE0"/>
<dbReference type="EMBL" id="ABLOKC030000004">
    <property type="protein sequence ID" value="EML1470382.1"/>
    <property type="molecule type" value="Genomic_DNA"/>
</dbReference>
<feature type="chain" id="PRO_5042583052" description="Lipoprotein" evidence="1">
    <location>
        <begin position="20"/>
        <end position="85"/>
    </location>
</feature>
<reference evidence="3" key="1">
    <citation type="submission" date="2023-08" db="EMBL/GenBank/DDBJ databases">
        <title>WGS of pathogenic bacterial species, Los Angeles County Public Health Laboratories.</title>
        <authorList>
            <person name="Garrigues J.M."/>
            <person name="Green N.M."/>
        </authorList>
    </citation>
    <scope>NUCLEOTIDE SEQUENCE</scope>
    <source>
        <strain evidence="3">LACPHL-BACT-2023-00068</strain>
    </source>
</reference>
<reference evidence="2" key="2">
    <citation type="submission" date="2024-02" db="EMBL/GenBank/DDBJ databases">
        <authorList>
            <consortium name="Clinical and Environmental Microbiology Branch: Whole genome sequencing antimicrobial resistance pathogens in the healthcare setting"/>
        </authorList>
    </citation>
    <scope>NUCLEOTIDE SEQUENCE</scope>
    <source>
        <strain evidence="2">2021DK-00143</strain>
    </source>
</reference>
<dbReference type="EMBL" id="JAVDNV010000001">
    <property type="protein sequence ID" value="MDQ2307573.1"/>
    <property type="molecule type" value="Genomic_DNA"/>
</dbReference>
<dbReference type="PROSITE" id="PS51257">
    <property type="entry name" value="PROKAR_LIPOPROTEIN"/>
    <property type="match status" value="1"/>
</dbReference>
<evidence type="ECO:0008006" key="4">
    <source>
        <dbReference type="Google" id="ProtNLM"/>
    </source>
</evidence>
<name>A0AAI9DIE0_PLUGE</name>
<proteinExistence type="predicted"/>
<organism evidence="2">
    <name type="scientific">Pluralibacter gergoviae</name>
    <name type="common">Enterobacter gergoviae</name>
    <dbReference type="NCBI Taxonomy" id="61647"/>
    <lineage>
        <taxon>Bacteria</taxon>
        <taxon>Pseudomonadati</taxon>
        <taxon>Pseudomonadota</taxon>
        <taxon>Gammaproteobacteria</taxon>
        <taxon>Enterobacterales</taxon>
        <taxon>Enterobacteriaceae</taxon>
        <taxon>Pluralibacter</taxon>
    </lineage>
</organism>
<dbReference type="GeneID" id="61384864"/>
<gene>
    <name evidence="2" type="ORF">QEG54_001071</name>
    <name evidence="3" type="ORF">RBJ30_00450</name>
</gene>
<accession>A0AAI9DIE0</accession>
<feature type="signal peptide" evidence="1">
    <location>
        <begin position="1"/>
        <end position="19"/>
    </location>
</feature>
<sequence>MKRVVFSAVLALTVSTAVTGCTHSPAHRIAECQKKGGTEALCTAAERDYEKAHPLPQYQPTSYDNSAVLQAAYDANAARRKNQTQ</sequence>
<dbReference type="Proteomes" id="UP001236270">
    <property type="component" value="Unassembled WGS sequence"/>
</dbReference>
<dbReference type="RefSeq" id="WP_045287797.1">
    <property type="nucleotide sequence ID" value="NZ_CACVCI010000001.1"/>
</dbReference>
<keyword evidence="1" id="KW-0732">Signal</keyword>
<comment type="caution">
    <text evidence="2">The sequence shown here is derived from an EMBL/GenBank/DDBJ whole genome shotgun (WGS) entry which is preliminary data.</text>
</comment>
<evidence type="ECO:0000256" key="1">
    <source>
        <dbReference type="SAM" id="SignalP"/>
    </source>
</evidence>